<keyword evidence="5" id="KW-1133">Transmembrane helix</keyword>
<dbReference type="InterPro" id="IPR001611">
    <property type="entry name" value="Leu-rich_rpt"/>
</dbReference>
<dbReference type="SMART" id="SM00408">
    <property type="entry name" value="IGc2"/>
    <property type="match status" value="1"/>
</dbReference>
<feature type="signal peptide" evidence="6">
    <location>
        <begin position="1"/>
        <end position="24"/>
    </location>
</feature>
<keyword evidence="5" id="KW-0812">Transmembrane</keyword>
<protein>
    <recommendedName>
        <fullName evidence="7">Ig-like domain-containing protein</fullName>
    </recommendedName>
</protein>
<evidence type="ECO:0000313" key="8">
    <source>
        <dbReference type="EMBL" id="CEK73392.1"/>
    </source>
</evidence>
<dbReference type="InterPro" id="IPR003599">
    <property type="entry name" value="Ig_sub"/>
</dbReference>
<dbReference type="PROSITE" id="PS50835">
    <property type="entry name" value="IG_LIKE"/>
    <property type="match status" value="1"/>
</dbReference>
<feature type="domain" description="Ig-like" evidence="7">
    <location>
        <begin position="305"/>
        <end position="423"/>
    </location>
</feature>
<dbReference type="PANTHER" id="PTHR24366">
    <property type="entry name" value="IG(IMMUNOGLOBULIN) AND LRR(LEUCINE RICH REPEAT) DOMAINS"/>
    <property type="match status" value="1"/>
</dbReference>
<dbReference type="SUPFAM" id="SSF52058">
    <property type="entry name" value="L domain-like"/>
    <property type="match status" value="1"/>
</dbReference>
<dbReference type="AlphaFoldDB" id="A0A0B6ZYH6"/>
<dbReference type="InterPro" id="IPR003591">
    <property type="entry name" value="Leu-rich_rpt_typical-subtyp"/>
</dbReference>
<dbReference type="InterPro" id="IPR003598">
    <property type="entry name" value="Ig_sub2"/>
</dbReference>
<keyword evidence="4" id="KW-1015">Disulfide bond</keyword>
<evidence type="ECO:0000256" key="4">
    <source>
        <dbReference type="ARBA" id="ARBA00023157"/>
    </source>
</evidence>
<evidence type="ECO:0000259" key="7">
    <source>
        <dbReference type="PROSITE" id="PS50835"/>
    </source>
</evidence>
<dbReference type="SMART" id="SM00369">
    <property type="entry name" value="LRR_TYP"/>
    <property type="match status" value="4"/>
</dbReference>
<feature type="chain" id="PRO_5002111386" description="Ig-like domain-containing protein" evidence="6">
    <location>
        <begin position="25"/>
        <end position="657"/>
    </location>
</feature>
<dbReference type="InterPro" id="IPR007110">
    <property type="entry name" value="Ig-like_dom"/>
</dbReference>
<dbReference type="InterPro" id="IPR013783">
    <property type="entry name" value="Ig-like_fold"/>
</dbReference>
<accession>A0A0B6ZYH6</accession>
<gene>
    <name evidence="8" type="primary">ORF86584</name>
</gene>
<dbReference type="Gene3D" id="3.80.10.10">
    <property type="entry name" value="Ribonuclease Inhibitor"/>
    <property type="match status" value="1"/>
</dbReference>
<dbReference type="SMART" id="SM00409">
    <property type="entry name" value="IG"/>
    <property type="match status" value="1"/>
</dbReference>
<keyword evidence="3" id="KW-0677">Repeat</keyword>
<organism evidence="8">
    <name type="scientific">Arion vulgaris</name>
    <dbReference type="NCBI Taxonomy" id="1028688"/>
    <lineage>
        <taxon>Eukaryota</taxon>
        <taxon>Metazoa</taxon>
        <taxon>Spiralia</taxon>
        <taxon>Lophotrochozoa</taxon>
        <taxon>Mollusca</taxon>
        <taxon>Gastropoda</taxon>
        <taxon>Heterobranchia</taxon>
        <taxon>Euthyneura</taxon>
        <taxon>Panpulmonata</taxon>
        <taxon>Eupulmonata</taxon>
        <taxon>Stylommatophora</taxon>
        <taxon>Helicina</taxon>
        <taxon>Arionoidea</taxon>
        <taxon>Arionidae</taxon>
        <taxon>Arion</taxon>
    </lineage>
</organism>
<evidence type="ECO:0000256" key="1">
    <source>
        <dbReference type="ARBA" id="ARBA00022614"/>
    </source>
</evidence>
<dbReference type="PANTHER" id="PTHR24366:SF96">
    <property type="entry name" value="LEUCINE RICH REPEAT CONTAINING 53"/>
    <property type="match status" value="1"/>
</dbReference>
<keyword evidence="2 6" id="KW-0732">Signal</keyword>
<reference evidence="8" key="1">
    <citation type="submission" date="2014-12" db="EMBL/GenBank/DDBJ databases">
        <title>Insight into the proteome of Arion vulgaris.</title>
        <authorList>
            <person name="Aradska J."/>
            <person name="Bulat T."/>
            <person name="Smidak R."/>
            <person name="Sarate P."/>
            <person name="Gangsoo J."/>
            <person name="Sialana F."/>
            <person name="Bilban M."/>
            <person name="Lubec G."/>
        </authorList>
    </citation>
    <scope>NUCLEOTIDE SEQUENCE</scope>
    <source>
        <tissue evidence="8">Skin</tissue>
    </source>
</reference>
<evidence type="ECO:0000256" key="3">
    <source>
        <dbReference type="ARBA" id="ARBA00022737"/>
    </source>
</evidence>
<evidence type="ECO:0000256" key="5">
    <source>
        <dbReference type="SAM" id="Phobius"/>
    </source>
</evidence>
<proteinExistence type="predicted"/>
<feature type="transmembrane region" description="Helical" evidence="5">
    <location>
        <begin position="438"/>
        <end position="465"/>
    </location>
</feature>
<keyword evidence="1" id="KW-0433">Leucine-rich repeat</keyword>
<dbReference type="InterPro" id="IPR032675">
    <property type="entry name" value="LRR_dom_sf"/>
</dbReference>
<dbReference type="Pfam" id="PF13927">
    <property type="entry name" value="Ig_3"/>
    <property type="match status" value="1"/>
</dbReference>
<dbReference type="InterPro" id="IPR036179">
    <property type="entry name" value="Ig-like_dom_sf"/>
</dbReference>
<keyword evidence="5" id="KW-0472">Membrane</keyword>
<dbReference type="Gene3D" id="2.60.40.10">
    <property type="entry name" value="Immunoglobulins"/>
    <property type="match status" value="1"/>
</dbReference>
<name>A0A0B6ZYH6_9EUPU</name>
<evidence type="ECO:0000256" key="2">
    <source>
        <dbReference type="ARBA" id="ARBA00022729"/>
    </source>
</evidence>
<dbReference type="SUPFAM" id="SSF48726">
    <property type="entry name" value="Immunoglobulin"/>
    <property type="match status" value="1"/>
</dbReference>
<dbReference type="EMBL" id="HACG01026527">
    <property type="protein sequence ID" value="CEK73392.1"/>
    <property type="molecule type" value="Transcribed_RNA"/>
</dbReference>
<sequence length="657" mass="72573">MASPTALILLFFNLLVLYVTLVQSKVAVSPQQSVCPHKCNCSSDSLSRLLCSISTNDEWILTCQQIRNYTRSQVIDLKVLGSLSSFSGELACLPKLRRLDLSETSLVVTENLFHGLRVDSTLNLSYNGIRNLPSNAFSELDHLYELDLSHNSISALEPEVFKGLNSLKILHLGFNNLSVLSVDSFLHTTSLRYLRLEYNRLQAFSSLYIPHSASLKNLNLQGNIIQSITTDINGTDLYLWGNLLSLDISGNPLECSCALKNLYTLLPNLNIVLVNSSATVCTTPEKWKGRGILNVNKTELSCIAPNNIISFPSSSKDVLGTSSITLQCHAEGYPNPSIMWITPWKDKFVSGSLMLQYGQGLQPQTDDRIYTYRDYKESSVFITSSIRITEENDLVITNFRGSMSGNYTCLAFNVAGNSSAEISLLIISAMKTVVIHSLFVGGYCASGFLIFGFIVGFVKMLVIWLKHKLYFIVPMFSKSPSTRQPDNDSTCHSFDVSISKPDSNDGNSDRSSPDSSLLLCAAELEMSDSSEKFDECGEAYSPGSWRSYAIFDSLEEAKGKLRYGVGRKMERMRKNVQSIKESGSVYVQNIVDSGSSAASRMKAGMAFGVEAVKYHVQSIKELCGTGDMGTQTISMISVETDVDSNQQKQIIKQITFV</sequence>
<evidence type="ECO:0000256" key="6">
    <source>
        <dbReference type="SAM" id="SignalP"/>
    </source>
</evidence>
<dbReference type="PROSITE" id="PS51450">
    <property type="entry name" value="LRR"/>
    <property type="match status" value="3"/>
</dbReference>
<dbReference type="Pfam" id="PF13855">
    <property type="entry name" value="LRR_8"/>
    <property type="match status" value="1"/>
</dbReference>